<keyword evidence="5 7" id="KW-1133">Transmembrane helix</keyword>
<keyword evidence="6 7" id="KW-0472">Membrane</keyword>
<dbReference type="PANTHER" id="PTHR43663">
    <property type="entry name" value="CHROMATE TRANSPORT PROTEIN-RELATED"/>
    <property type="match status" value="1"/>
</dbReference>
<dbReference type="AlphaFoldDB" id="A0A4R1MHM3"/>
<evidence type="ECO:0000256" key="1">
    <source>
        <dbReference type="ARBA" id="ARBA00004651"/>
    </source>
</evidence>
<sequence length="181" mass="19755">MNKLKIFIQIYKTFFIVGILTIGGGIAMLPIIEKEIIEKRKWATDEEVMEAYSLAQSLPGVIAANTAVFLGYKFKKVLGSVAAVLGVISPSIIIIIMISSVLTQLSDYEIIDKAFNGIRVAVLAILVVAVSRMIKNAIKDYYTLTIAIVSFLLVTGSVVSPIIVIVVSAVLGILIYHRRLK</sequence>
<accession>A0A4R1MHM3</accession>
<protein>
    <submittedName>
        <fullName evidence="8">Chromate transporter</fullName>
    </submittedName>
</protein>
<keyword evidence="9" id="KW-1185">Reference proteome</keyword>
<comment type="similarity">
    <text evidence="2">Belongs to the chromate ion transporter (CHR) (TC 2.A.51) family.</text>
</comment>
<dbReference type="Pfam" id="PF02417">
    <property type="entry name" value="Chromate_transp"/>
    <property type="match status" value="1"/>
</dbReference>
<feature type="transmembrane region" description="Helical" evidence="7">
    <location>
        <begin position="78"/>
        <end position="102"/>
    </location>
</feature>
<name>A0A4R1MHM3_9FIRM</name>
<dbReference type="GO" id="GO:0015109">
    <property type="term" value="F:chromate transmembrane transporter activity"/>
    <property type="evidence" value="ECO:0007669"/>
    <property type="project" value="InterPro"/>
</dbReference>
<feature type="transmembrane region" description="Helical" evidence="7">
    <location>
        <begin position="146"/>
        <end position="176"/>
    </location>
</feature>
<evidence type="ECO:0000256" key="5">
    <source>
        <dbReference type="ARBA" id="ARBA00022989"/>
    </source>
</evidence>
<proteinExistence type="inferred from homology"/>
<dbReference type="InterPro" id="IPR052518">
    <property type="entry name" value="CHR_Transporter"/>
</dbReference>
<gene>
    <name evidence="8" type="ORF">EDC19_2403</name>
</gene>
<dbReference type="InterPro" id="IPR003370">
    <property type="entry name" value="Chromate_transpt"/>
</dbReference>
<feature type="transmembrane region" description="Helical" evidence="7">
    <location>
        <begin position="6"/>
        <end position="32"/>
    </location>
</feature>
<dbReference type="Proteomes" id="UP000294545">
    <property type="component" value="Unassembled WGS sequence"/>
</dbReference>
<evidence type="ECO:0000313" key="8">
    <source>
        <dbReference type="EMBL" id="TCK90634.1"/>
    </source>
</evidence>
<dbReference type="PANTHER" id="PTHR43663:SF2">
    <property type="entry name" value="CHROMATE TRANSPORT PROTEIN-RELATED"/>
    <property type="match status" value="1"/>
</dbReference>
<feature type="transmembrane region" description="Helical" evidence="7">
    <location>
        <begin position="114"/>
        <end position="134"/>
    </location>
</feature>
<dbReference type="OrthoDB" id="9788907at2"/>
<keyword evidence="4 7" id="KW-0812">Transmembrane</keyword>
<evidence type="ECO:0000256" key="4">
    <source>
        <dbReference type="ARBA" id="ARBA00022692"/>
    </source>
</evidence>
<dbReference type="GO" id="GO:0005886">
    <property type="term" value="C:plasma membrane"/>
    <property type="evidence" value="ECO:0007669"/>
    <property type="project" value="UniProtKB-SubCell"/>
</dbReference>
<comment type="subcellular location">
    <subcellularLocation>
        <location evidence="1">Cell membrane</location>
        <topology evidence="1">Multi-pass membrane protein</topology>
    </subcellularLocation>
</comment>
<evidence type="ECO:0000256" key="2">
    <source>
        <dbReference type="ARBA" id="ARBA00005262"/>
    </source>
</evidence>
<reference evidence="8 9" key="1">
    <citation type="submission" date="2019-03" db="EMBL/GenBank/DDBJ databases">
        <title>Genomic Encyclopedia of Type Strains, Phase IV (KMG-IV): sequencing the most valuable type-strain genomes for metagenomic binning, comparative biology and taxonomic classification.</title>
        <authorList>
            <person name="Goeker M."/>
        </authorList>
    </citation>
    <scope>NUCLEOTIDE SEQUENCE [LARGE SCALE GENOMIC DNA]</scope>
    <source>
        <strain evidence="8 9">DSM 24176</strain>
    </source>
</reference>
<evidence type="ECO:0000256" key="3">
    <source>
        <dbReference type="ARBA" id="ARBA00022475"/>
    </source>
</evidence>
<keyword evidence="3" id="KW-1003">Cell membrane</keyword>
<dbReference type="RefSeq" id="WP_132283075.1">
    <property type="nucleotide sequence ID" value="NZ_SMGQ01000015.1"/>
</dbReference>
<evidence type="ECO:0000313" key="9">
    <source>
        <dbReference type="Proteomes" id="UP000294545"/>
    </source>
</evidence>
<dbReference type="EMBL" id="SMGQ01000015">
    <property type="protein sequence ID" value="TCK90634.1"/>
    <property type="molecule type" value="Genomic_DNA"/>
</dbReference>
<evidence type="ECO:0000256" key="6">
    <source>
        <dbReference type="ARBA" id="ARBA00023136"/>
    </source>
</evidence>
<evidence type="ECO:0000256" key="7">
    <source>
        <dbReference type="SAM" id="Phobius"/>
    </source>
</evidence>
<comment type="caution">
    <text evidence="8">The sequence shown here is derived from an EMBL/GenBank/DDBJ whole genome shotgun (WGS) entry which is preliminary data.</text>
</comment>
<organism evidence="8 9">
    <name type="scientific">Natranaerovirga hydrolytica</name>
    <dbReference type="NCBI Taxonomy" id="680378"/>
    <lineage>
        <taxon>Bacteria</taxon>
        <taxon>Bacillati</taxon>
        <taxon>Bacillota</taxon>
        <taxon>Clostridia</taxon>
        <taxon>Lachnospirales</taxon>
        <taxon>Natranaerovirgaceae</taxon>
        <taxon>Natranaerovirga</taxon>
    </lineage>
</organism>